<dbReference type="Pfam" id="PF10555">
    <property type="entry name" value="MraY_sig1"/>
    <property type="match status" value="1"/>
</dbReference>
<keyword evidence="7 9" id="KW-0479">Metal-binding</keyword>
<dbReference type="EMBL" id="DVFU01000117">
    <property type="protein sequence ID" value="HIQ65305.1"/>
    <property type="molecule type" value="Genomic_DNA"/>
</dbReference>
<keyword evidence="7" id="KW-0131">Cell cycle</keyword>
<evidence type="ECO:0000256" key="8">
    <source>
        <dbReference type="NCBIfam" id="TIGR00445"/>
    </source>
</evidence>
<keyword evidence="7" id="KW-0132">Cell division</keyword>
<feature type="transmembrane region" description="Helical" evidence="7">
    <location>
        <begin position="317"/>
        <end position="337"/>
    </location>
</feature>
<dbReference type="AlphaFoldDB" id="A0A9D0Z0K5"/>
<dbReference type="GO" id="GO:0008963">
    <property type="term" value="F:phospho-N-acetylmuramoyl-pentapeptide-transferase activity"/>
    <property type="evidence" value="ECO:0007669"/>
    <property type="project" value="UniProtKB-UniRule"/>
</dbReference>
<dbReference type="EC" id="2.7.8.13" evidence="7 8"/>
<evidence type="ECO:0000313" key="11">
    <source>
        <dbReference type="Proteomes" id="UP000886725"/>
    </source>
</evidence>
<feature type="transmembrane region" description="Helical" evidence="7">
    <location>
        <begin position="218"/>
        <end position="235"/>
    </location>
</feature>
<comment type="caution">
    <text evidence="10">The sequence shown here is derived from an EMBL/GenBank/DDBJ whole genome shotgun (WGS) entry which is preliminary data.</text>
</comment>
<sequence length="339" mass="37314">MLILDNQIGVARSLLTLNKSVAMILLGFFVAVVMGLILIPILKRCKFGQHISAFVGSEHRAKEGTPTMGGLIFILPTVLITIVLALCGYINFTNDLWIVLITFVGYALIGFVDDFLKIKKGQNEGLTDLQKLAFQLVIALLFFFLYMRNGGQTSLTIGTLGIHIEMDWFYGIFILFILIGASNAVNITDGLDGLAGGLAAIAFLAYGLIALFVGHQDLGLFTFLLVGCLLGFLIYNSYPAKVFMGDTGSLALGGVMAAIAILTHREITLLVVASVFVIETLSVILQVFWLFVFKRKLFLMTPLHHHFEKLGWKETDIVKLFYVIGLLLAMAGIYFGIWM</sequence>
<dbReference type="GO" id="GO:0008360">
    <property type="term" value="P:regulation of cell shape"/>
    <property type="evidence" value="ECO:0007669"/>
    <property type="project" value="UniProtKB-KW"/>
</dbReference>
<dbReference type="PANTHER" id="PTHR22926:SF5">
    <property type="entry name" value="PHOSPHO-N-ACETYLMURAMOYL-PENTAPEPTIDE-TRANSFERASE HOMOLOG"/>
    <property type="match status" value="1"/>
</dbReference>
<dbReference type="PROSITE" id="PS01347">
    <property type="entry name" value="MRAY_1"/>
    <property type="match status" value="1"/>
</dbReference>
<evidence type="ECO:0000256" key="3">
    <source>
        <dbReference type="ARBA" id="ARBA00022679"/>
    </source>
</evidence>
<dbReference type="GO" id="GO:0009252">
    <property type="term" value="P:peptidoglycan biosynthetic process"/>
    <property type="evidence" value="ECO:0007669"/>
    <property type="project" value="UniProtKB-UniRule"/>
</dbReference>
<keyword evidence="7" id="KW-0133">Cell shape</keyword>
<dbReference type="PANTHER" id="PTHR22926">
    <property type="entry name" value="PHOSPHO-N-ACETYLMURAMOYL-PENTAPEPTIDE-TRANSFERASE"/>
    <property type="match status" value="1"/>
</dbReference>
<keyword evidence="7 9" id="KW-0460">Magnesium</keyword>
<keyword evidence="6 7" id="KW-0472">Membrane</keyword>
<organism evidence="10 11">
    <name type="scientific">Candidatus Faecenecus gallistercoris</name>
    <dbReference type="NCBI Taxonomy" id="2840793"/>
    <lineage>
        <taxon>Bacteria</taxon>
        <taxon>Bacillati</taxon>
        <taxon>Bacillota</taxon>
        <taxon>Bacillota incertae sedis</taxon>
        <taxon>Candidatus Faecenecus</taxon>
    </lineage>
</organism>
<evidence type="ECO:0000256" key="9">
    <source>
        <dbReference type="PIRSR" id="PIRSR600715-1"/>
    </source>
</evidence>
<dbReference type="CDD" id="cd06852">
    <property type="entry name" value="GT_MraY"/>
    <property type="match status" value="1"/>
</dbReference>
<name>A0A9D0Z0K5_9FIRM</name>
<comment type="function">
    <text evidence="7">Catalyzes the initial step of the lipid cycle reactions in the biosynthesis of the cell wall peptidoglycan: transfers peptidoglycan precursor phospho-MurNAc-pentapeptide from UDP-MurNAc-pentapeptide onto the lipid carrier undecaprenyl phosphate, yielding undecaprenyl-pyrophosphoryl-MurNAc-pentapeptide, known as lipid I.</text>
</comment>
<feature type="transmembrane region" description="Helical" evidence="7">
    <location>
        <begin position="194"/>
        <end position="212"/>
    </location>
</feature>
<proteinExistence type="inferred from homology"/>
<comment type="catalytic activity">
    <reaction evidence="7">
        <text>UDP-N-acetyl-alpha-D-muramoyl-L-alanyl-gamma-D-glutamyl-meso-2,6-diaminopimeloyl-D-alanyl-D-alanine + di-trans,octa-cis-undecaprenyl phosphate = di-trans,octa-cis-undecaprenyl diphospho-N-acetyl-alpha-D-muramoyl-L-alanyl-D-glutamyl-meso-2,6-diaminopimeloyl-D-alanyl-D-alanine + UMP</text>
        <dbReference type="Rhea" id="RHEA:28386"/>
        <dbReference type="ChEBI" id="CHEBI:57865"/>
        <dbReference type="ChEBI" id="CHEBI:60392"/>
        <dbReference type="ChEBI" id="CHEBI:61386"/>
        <dbReference type="ChEBI" id="CHEBI:61387"/>
        <dbReference type="EC" id="2.7.8.13"/>
    </reaction>
</comment>
<dbReference type="InterPro" id="IPR003524">
    <property type="entry name" value="PNAcMuramoyl-5peptid_Trfase"/>
</dbReference>
<feature type="transmembrane region" description="Helical" evidence="7">
    <location>
        <begin position="267"/>
        <end position="292"/>
    </location>
</feature>
<evidence type="ECO:0000256" key="4">
    <source>
        <dbReference type="ARBA" id="ARBA00022692"/>
    </source>
</evidence>
<protein>
    <recommendedName>
        <fullName evidence="7 8">Phospho-N-acetylmuramoyl-pentapeptide-transferase</fullName>
        <ecNumber evidence="7 8">2.7.8.13</ecNumber>
    </recommendedName>
    <alternativeName>
        <fullName evidence="7">UDP-MurNAc-pentapeptide phosphotransferase</fullName>
    </alternativeName>
</protein>
<dbReference type="GO" id="GO:0046872">
    <property type="term" value="F:metal ion binding"/>
    <property type="evidence" value="ECO:0007669"/>
    <property type="project" value="UniProtKB-KW"/>
</dbReference>
<evidence type="ECO:0000256" key="5">
    <source>
        <dbReference type="ARBA" id="ARBA00022989"/>
    </source>
</evidence>
<keyword evidence="7" id="KW-1003">Cell membrane</keyword>
<dbReference type="GO" id="GO:0005886">
    <property type="term" value="C:plasma membrane"/>
    <property type="evidence" value="ECO:0007669"/>
    <property type="project" value="UniProtKB-SubCell"/>
</dbReference>
<evidence type="ECO:0000256" key="7">
    <source>
        <dbReference type="HAMAP-Rule" id="MF_00038"/>
    </source>
</evidence>
<keyword evidence="3 7" id="KW-0808">Transferase</keyword>
<reference evidence="10" key="2">
    <citation type="journal article" date="2021" name="PeerJ">
        <title>Extensive microbial diversity within the chicken gut microbiome revealed by metagenomics and culture.</title>
        <authorList>
            <person name="Gilroy R."/>
            <person name="Ravi A."/>
            <person name="Getino M."/>
            <person name="Pursley I."/>
            <person name="Horton D.L."/>
            <person name="Alikhan N.F."/>
            <person name="Baker D."/>
            <person name="Gharbi K."/>
            <person name="Hall N."/>
            <person name="Watson M."/>
            <person name="Adriaenssens E.M."/>
            <person name="Foster-Nyarko E."/>
            <person name="Jarju S."/>
            <person name="Secka A."/>
            <person name="Antonio M."/>
            <person name="Oren A."/>
            <person name="Chaudhuri R.R."/>
            <person name="La Ragione R."/>
            <person name="Hildebrand F."/>
            <person name="Pallen M.J."/>
        </authorList>
    </citation>
    <scope>NUCLEOTIDE SEQUENCE</scope>
    <source>
        <strain evidence="10">CHK165-10780</strain>
    </source>
</reference>
<evidence type="ECO:0000313" key="10">
    <source>
        <dbReference type="EMBL" id="HIQ65305.1"/>
    </source>
</evidence>
<dbReference type="GO" id="GO:0051301">
    <property type="term" value="P:cell division"/>
    <property type="evidence" value="ECO:0007669"/>
    <property type="project" value="UniProtKB-KW"/>
</dbReference>
<feature type="transmembrane region" description="Helical" evidence="7">
    <location>
        <begin position="242"/>
        <end position="261"/>
    </location>
</feature>
<comment type="pathway">
    <text evidence="7">Cell wall biogenesis; peptidoglycan biosynthesis.</text>
</comment>
<keyword evidence="7" id="KW-0961">Cell wall biogenesis/degradation</keyword>
<dbReference type="InterPro" id="IPR000715">
    <property type="entry name" value="Glycosyl_transferase_4"/>
</dbReference>
<keyword evidence="7" id="KW-0573">Peptidoglycan synthesis</keyword>
<reference evidence="10" key="1">
    <citation type="submission" date="2020-10" db="EMBL/GenBank/DDBJ databases">
        <authorList>
            <person name="Gilroy R."/>
        </authorList>
    </citation>
    <scope>NUCLEOTIDE SEQUENCE</scope>
    <source>
        <strain evidence="10">CHK165-10780</strain>
    </source>
</reference>
<comment type="cofactor">
    <cofactor evidence="7 9">
        <name>Mg(2+)</name>
        <dbReference type="ChEBI" id="CHEBI:18420"/>
    </cofactor>
</comment>
<evidence type="ECO:0000256" key="1">
    <source>
        <dbReference type="ARBA" id="ARBA00004141"/>
    </source>
</evidence>
<dbReference type="Pfam" id="PF00953">
    <property type="entry name" value="Glycos_transf_4"/>
    <property type="match status" value="1"/>
</dbReference>
<dbReference type="Proteomes" id="UP000886725">
    <property type="component" value="Unassembled WGS sequence"/>
</dbReference>
<feature type="binding site" evidence="9">
    <location>
        <position position="186"/>
    </location>
    <ligand>
        <name>Mg(2+)</name>
        <dbReference type="ChEBI" id="CHEBI:18420"/>
    </ligand>
</feature>
<feature type="transmembrane region" description="Helical" evidence="7">
    <location>
        <begin position="20"/>
        <end position="42"/>
    </location>
</feature>
<dbReference type="HAMAP" id="MF_00038">
    <property type="entry name" value="MraY"/>
    <property type="match status" value="1"/>
</dbReference>
<accession>A0A9D0Z0K5</accession>
<gene>
    <name evidence="7" type="primary">mraY</name>
    <name evidence="10" type="ORF">IAC85_06165</name>
</gene>
<feature type="transmembrane region" description="Helical" evidence="7">
    <location>
        <begin position="97"/>
        <end position="116"/>
    </location>
</feature>
<keyword evidence="5 7" id="KW-1133">Transmembrane helix</keyword>
<feature type="transmembrane region" description="Helical" evidence="7">
    <location>
        <begin position="128"/>
        <end position="148"/>
    </location>
</feature>
<comment type="similarity">
    <text evidence="2 7">Belongs to the glycosyltransferase 4 family. MraY subfamily.</text>
</comment>
<evidence type="ECO:0000256" key="2">
    <source>
        <dbReference type="ARBA" id="ARBA00005583"/>
    </source>
</evidence>
<feature type="transmembrane region" description="Helical" evidence="7">
    <location>
        <begin position="70"/>
        <end position="91"/>
    </location>
</feature>
<feature type="transmembrane region" description="Helical" evidence="7">
    <location>
        <begin position="168"/>
        <end position="187"/>
    </location>
</feature>
<dbReference type="InterPro" id="IPR018480">
    <property type="entry name" value="PNAcMuramoyl-5peptid_Trfase_CS"/>
</dbReference>
<dbReference type="GO" id="GO:0071555">
    <property type="term" value="P:cell wall organization"/>
    <property type="evidence" value="ECO:0007669"/>
    <property type="project" value="UniProtKB-KW"/>
</dbReference>
<feature type="binding site" evidence="9">
    <location>
        <position position="246"/>
    </location>
    <ligand>
        <name>Mg(2+)</name>
        <dbReference type="ChEBI" id="CHEBI:18420"/>
    </ligand>
</feature>
<comment type="subcellular location">
    <subcellularLocation>
        <location evidence="7">Cell membrane</location>
        <topology evidence="7">Multi-pass membrane protein</topology>
    </subcellularLocation>
    <subcellularLocation>
        <location evidence="1">Membrane</location>
        <topology evidence="1">Multi-pass membrane protein</topology>
    </subcellularLocation>
</comment>
<keyword evidence="4 7" id="KW-0812">Transmembrane</keyword>
<evidence type="ECO:0000256" key="6">
    <source>
        <dbReference type="ARBA" id="ARBA00023136"/>
    </source>
</evidence>
<dbReference type="PROSITE" id="PS01348">
    <property type="entry name" value="MRAY_2"/>
    <property type="match status" value="1"/>
</dbReference>
<dbReference type="NCBIfam" id="TIGR00445">
    <property type="entry name" value="mraY"/>
    <property type="match status" value="1"/>
</dbReference>